<feature type="transmembrane region" description="Helical" evidence="1">
    <location>
        <begin position="223"/>
        <end position="241"/>
    </location>
</feature>
<sequence>MGEGADKAVLRLAVGLGLAAFIAYGGGLPMPFLVCLVAVLVLCKPGPPQPLIKGIIVAVIFAALVAAGVLMVPLLEHYALSGLLLTAVVLHGLFYTGMLRANPLTMVLVIAFTVIPVVGVMDQGMVGMMSLTLAVGLATGTFTSGISHAFFPDPGGPKAARPAAPRPDRETAAWIALRATIVVMPVFILALINPSLYMAAILKTVALGQQAGETDARSGGRELVGSTLMGAWIAALLWAGLSLWPSLWMLVLWLMAAALWAGSGIFRTRHTAFRPSFWSNALITSLLLLGPAIEDSAIGKGVFEASAIRVALFVGVALYAWGTIWILERWRAVRTGTPLPGQHGKELPQ</sequence>
<proteinExistence type="predicted"/>
<evidence type="ECO:0000313" key="3">
    <source>
        <dbReference type="Proteomes" id="UP001320876"/>
    </source>
</evidence>
<reference evidence="2 3" key="1">
    <citation type="submission" date="2022-10" db="EMBL/GenBank/DDBJ databases">
        <title>Luteolibacter arcticus strain CCTCC AB 2014275, whole genome shotgun sequencing project.</title>
        <authorList>
            <person name="Zhao G."/>
            <person name="Shen L."/>
        </authorList>
    </citation>
    <scope>NUCLEOTIDE SEQUENCE [LARGE SCALE GENOMIC DNA]</scope>
    <source>
        <strain evidence="2 3">CCTCC AB 2014275</strain>
    </source>
</reference>
<evidence type="ECO:0000313" key="2">
    <source>
        <dbReference type="EMBL" id="MCW1922195.1"/>
    </source>
</evidence>
<feature type="transmembrane region" description="Helical" evidence="1">
    <location>
        <begin position="133"/>
        <end position="151"/>
    </location>
</feature>
<feature type="transmembrane region" description="Helical" evidence="1">
    <location>
        <begin position="51"/>
        <end position="71"/>
    </location>
</feature>
<gene>
    <name evidence="2" type="ORF">OKA05_06500</name>
</gene>
<keyword evidence="3" id="KW-1185">Reference proteome</keyword>
<keyword evidence="1" id="KW-1133">Transmembrane helix</keyword>
<name>A0ABT3GF04_9BACT</name>
<feature type="transmembrane region" description="Helical" evidence="1">
    <location>
        <begin position="247"/>
        <end position="265"/>
    </location>
</feature>
<comment type="caution">
    <text evidence="2">The sequence shown here is derived from an EMBL/GenBank/DDBJ whole genome shotgun (WGS) entry which is preliminary data.</text>
</comment>
<keyword evidence="1" id="KW-0472">Membrane</keyword>
<accession>A0ABT3GF04</accession>
<dbReference type="Proteomes" id="UP001320876">
    <property type="component" value="Unassembled WGS sequence"/>
</dbReference>
<evidence type="ECO:0000256" key="1">
    <source>
        <dbReference type="SAM" id="Phobius"/>
    </source>
</evidence>
<feature type="transmembrane region" description="Helical" evidence="1">
    <location>
        <begin position="12"/>
        <end position="39"/>
    </location>
</feature>
<feature type="transmembrane region" description="Helical" evidence="1">
    <location>
        <begin position="171"/>
        <end position="192"/>
    </location>
</feature>
<keyword evidence="1" id="KW-0812">Transmembrane</keyword>
<feature type="transmembrane region" description="Helical" evidence="1">
    <location>
        <begin position="305"/>
        <end position="327"/>
    </location>
</feature>
<dbReference type="EMBL" id="JAPDDT010000002">
    <property type="protein sequence ID" value="MCW1922195.1"/>
    <property type="molecule type" value="Genomic_DNA"/>
</dbReference>
<dbReference type="Pfam" id="PF11168">
    <property type="entry name" value="DUF2955"/>
    <property type="match status" value="1"/>
</dbReference>
<protein>
    <submittedName>
        <fullName evidence="2">DUF2955 domain-containing protein</fullName>
    </submittedName>
</protein>
<organism evidence="2 3">
    <name type="scientific">Luteolibacter arcticus</name>
    <dbReference type="NCBI Taxonomy" id="1581411"/>
    <lineage>
        <taxon>Bacteria</taxon>
        <taxon>Pseudomonadati</taxon>
        <taxon>Verrucomicrobiota</taxon>
        <taxon>Verrucomicrobiia</taxon>
        <taxon>Verrucomicrobiales</taxon>
        <taxon>Verrucomicrobiaceae</taxon>
        <taxon>Luteolibacter</taxon>
    </lineage>
</organism>
<dbReference type="RefSeq" id="WP_264486305.1">
    <property type="nucleotide sequence ID" value="NZ_JAPDDT010000002.1"/>
</dbReference>
<feature type="transmembrane region" description="Helical" evidence="1">
    <location>
        <begin position="277"/>
        <end position="293"/>
    </location>
</feature>
<feature type="transmembrane region" description="Helical" evidence="1">
    <location>
        <begin position="104"/>
        <end position="121"/>
    </location>
</feature>
<dbReference type="InterPro" id="IPR022604">
    <property type="entry name" value="DUF2955"/>
</dbReference>